<evidence type="ECO:0000313" key="8">
    <source>
        <dbReference type="EMBL" id="QDI91915.1"/>
    </source>
</evidence>
<evidence type="ECO:0000256" key="6">
    <source>
        <dbReference type="SAM" id="Phobius"/>
    </source>
</evidence>
<dbReference type="Pfam" id="PF07690">
    <property type="entry name" value="MFS_1"/>
    <property type="match status" value="1"/>
</dbReference>
<evidence type="ECO:0000256" key="1">
    <source>
        <dbReference type="ARBA" id="ARBA00004651"/>
    </source>
</evidence>
<feature type="transmembrane region" description="Helical" evidence="6">
    <location>
        <begin position="211"/>
        <end position="233"/>
    </location>
</feature>
<gene>
    <name evidence="8" type="ORF">EPH95_12610</name>
</gene>
<feature type="transmembrane region" description="Helical" evidence="6">
    <location>
        <begin position="184"/>
        <end position="205"/>
    </location>
</feature>
<keyword evidence="5 6" id="KW-0472">Membrane</keyword>
<feature type="domain" description="Major facilitator superfamily (MFS) profile" evidence="7">
    <location>
        <begin position="1"/>
        <end position="304"/>
    </location>
</feature>
<dbReference type="PANTHER" id="PTHR23527">
    <property type="entry name" value="BLL3282 PROTEIN"/>
    <property type="match status" value="1"/>
</dbReference>
<evidence type="ECO:0000313" key="9">
    <source>
        <dbReference type="Proteomes" id="UP000319756"/>
    </source>
</evidence>
<proteinExistence type="predicted"/>
<dbReference type="InterPro" id="IPR011701">
    <property type="entry name" value="MFS"/>
</dbReference>
<keyword evidence="3 6" id="KW-0812">Transmembrane</keyword>
<dbReference type="Gene3D" id="1.20.1250.20">
    <property type="entry name" value="MFS general substrate transporter like domains"/>
    <property type="match status" value="2"/>
</dbReference>
<dbReference type="InterPro" id="IPR020846">
    <property type="entry name" value="MFS_dom"/>
</dbReference>
<dbReference type="EMBL" id="CP035485">
    <property type="protein sequence ID" value="QDI91915.1"/>
    <property type="molecule type" value="Genomic_DNA"/>
</dbReference>
<dbReference type="SUPFAM" id="SSF103473">
    <property type="entry name" value="MFS general substrate transporter"/>
    <property type="match status" value="1"/>
</dbReference>
<dbReference type="KEGG" id="sale:EPH95_12610"/>
<feature type="transmembrane region" description="Helical" evidence="6">
    <location>
        <begin position="277"/>
        <end position="300"/>
    </location>
</feature>
<dbReference type="PANTHER" id="PTHR23527:SF1">
    <property type="entry name" value="BLL3282 PROTEIN"/>
    <property type="match status" value="1"/>
</dbReference>
<evidence type="ECO:0000256" key="5">
    <source>
        <dbReference type="ARBA" id="ARBA00023136"/>
    </source>
</evidence>
<dbReference type="InterPro" id="IPR052952">
    <property type="entry name" value="MFS-Transporter"/>
</dbReference>
<dbReference type="AlphaFoldDB" id="A0A514LK48"/>
<keyword evidence="9" id="KW-1185">Reference proteome</keyword>
<dbReference type="GO" id="GO:0005886">
    <property type="term" value="C:plasma membrane"/>
    <property type="evidence" value="ECO:0007669"/>
    <property type="project" value="UniProtKB-SubCell"/>
</dbReference>
<keyword evidence="4 6" id="KW-1133">Transmembrane helix</keyword>
<feature type="transmembrane region" description="Helical" evidence="6">
    <location>
        <begin position="39"/>
        <end position="60"/>
    </location>
</feature>
<feature type="transmembrane region" description="Helical" evidence="6">
    <location>
        <begin position="245"/>
        <end position="271"/>
    </location>
</feature>
<dbReference type="Proteomes" id="UP000319756">
    <property type="component" value="Chromosome"/>
</dbReference>
<evidence type="ECO:0000256" key="4">
    <source>
        <dbReference type="ARBA" id="ARBA00022989"/>
    </source>
</evidence>
<evidence type="ECO:0000256" key="2">
    <source>
        <dbReference type="ARBA" id="ARBA00022448"/>
    </source>
</evidence>
<accession>A0A514LK48</accession>
<dbReference type="RefSeq" id="WP_142090441.1">
    <property type="nucleotide sequence ID" value="NZ_CP035485.1"/>
</dbReference>
<dbReference type="GO" id="GO:0022857">
    <property type="term" value="F:transmembrane transporter activity"/>
    <property type="evidence" value="ECO:0007669"/>
    <property type="project" value="InterPro"/>
</dbReference>
<organism evidence="8 9">
    <name type="scientific">Salicibibacter halophilus</name>
    <dbReference type="NCBI Taxonomy" id="2502791"/>
    <lineage>
        <taxon>Bacteria</taxon>
        <taxon>Bacillati</taxon>
        <taxon>Bacillota</taxon>
        <taxon>Bacilli</taxon>
        <taxon>Bacillales</taxon>
        <taxon>Bacillaceae</taxon>
        <taxon>Salicibibacter</taxon>
    </lineage>
</organism>
<feature type="transmembrane region" description="Helical" evidence="6">
    <location>
        <begin position="66"/>
        <end position="88"/>
    </location>
</feature>
<protein>
    <submittedName>
        <fullName evidence="8">MFS transporter</fullName>
    </submittedName>
</protein>
<dbReference type="InterPro" id="IPR036259">
    <property type="entry name" value="MFS_trans_sf"/>
</dbReference>
<comment type="subcellular location">
    <subcellularLocation>
        <location evidence="1">Cell membrane</location>
        <topology evidence="1">Multi-pass membrane protein</topology>
    </subcellularLocation>
</comment>
<evidence type="ECO:0000259" key="7">
    <source>
        <dbReference type="PROSITE" id="PS50850"/>
    </source>
</evidence>
<feature type="transmembrane region" description="Helical" evidence="6">
    <location>
        <begin position="117"/>
        <end position="141"/>
    </location>
</feature>
<keyword evidence="2" id="KW-0813">Transport</keyword>
<sequence>MIEPLLFIAIGGVGYGAFHPVSSRGILDWFDLRQRGTAMGIKQMGVTAGSATAALLLVPLAENFGWRPAVFLASLTLIIGGLICYWHYQDAITPLEKKHEKPREMCKKLKNIGQNKSLLWVTLGSMILSGAQISLNTYLIIYAHHTLLVPIVLASVLLVLSEIGGSFGRILWGIISDRLFGGRRLVLLSLIAFIATIAALIMGLLPAGTPFMFIALLSVVFGFCVSGYNGLWMNAATELVPQEQAGLASGFSTSIGAWGVIIGPPLFGWIIDATGEFFVGWFALGGMLLLVAALFMFLSWSLRTVD</sequence>
<feature type="transmembrane region" description="Helical" evidence="6">
    <location>
        <begin position="6"/>
        <end position="27"/>
    </location>
</feature>
<reference evidence="9" key="1">
    <citation type="submission" date="2019-01" db="EMBL/GenBank/DDBJ databases">
        <title>Genomic analysis of Salicibibacter sp. NKC3-5.</title>
        <authorList>
            <person name="Oh Y.J."/>
        </authorList>
    </citation>
    <scope>NUCLEOTIDE SEQUENCE [LARGE SCALE GENOMIC DNA]</scope>
    <source>
        <strain evidence="9">NKC3-5</strain>
    </source>
</reference>
<feature type="transmembrane region" description="Helical" evidence="6">
    <location>
        <begin position="147"/>
        <end position="172"/>
    </location>
</feature>
<evidence type="ECO:0000256" key="3">
    <source>
        <dbReference type="ARBA" id="ARBA00022692"/>
    </source>
</evidence>
<dbReference type="PROSITE" id="PS50850">
    <property type="entry name" value="MFS"/>
    <property type="match status" value="1"/>
</dbReference>
<name>A0A514LK48_9BACI</name>